<dbReference type="InterPro" id="IPR018950">
    <property type="entry name" value="DiS-bond_isomerase_DsbC/G_N"/>
</dbReference>
<dbReference type="InterPro" id="IPR012336">
    <property type="entry name" value="Thioredoxin-like_fold"/>
</dbReference>
<dbReference type="PANTHER" id="PTHR35272">
    <property type="entry name" value="THIOL:DISULFIDE INTERCHANGE PROTEIN DSBC-RELATED"/>
    <property type="match status" value="1"/>
</dbReference>
<dbReference type="InterPro" id="IPR009094">
    <property type="entry name" value="DiS-bond_isomerase_DsbC/G_N_sf"/>
</dbReference>
<evidence type="ECO:0000259" key="8">
    <source>
        <dbReference type="Pfam" id="PF10411"/>
    </source>
</evidence>
<evidence type="ECO:0000259" key="9">
    <source>
        <dbReference type="Pfam" id="PF13098"/>
    </source>
</evidence>
<evidence type="ECO:0000256" key="3">
    <source>
        <dbReference type="ARBA" id="ARBA00022729"/>
    </source>
</evidence>
<evidence type="ECO:0000256" key="7">
    <source>
        <dbReference type="RuleBase" id="RU364038"/>
    </source>
</evidence>
<dbReference type="SUPFAM" id="SSF52833">
    <property type="entry name" value="Thioredoxin-like"/>
    <property type="match status" value="1"/>
</dbReference>
<comment type="subcellular location">
    <subcellularLocation>
        <location evidence="1 7">Periplasm</location>
    </subcellularLocation>
</comment>
<feature type="signal peptide" evidence="7">
    <location>
        <begin position="1"/>
        <end position="20"/>
    </location>
</feature>
<evidence type="ECO:0000256" key="2">
    <source>
        <dbReference type="ARBA" id="ARBA00009813"/>
    </source>
</evidence>
<dbReference type="Pfam" id="PF13098">
    <property type="entry name" value="Thioredoxin_2"/>
    <property type="match status" value="1"/>
</dbReference>
<evidence type="ECO:0000256" key="6">
    <source>
        <dbReference type="ARBA" id="ARBA00023284"/>
    </source>
</evidence>
<evidence type="ECO:0000256" key="4">
    <source>
        <dbReference type="ARBA" id="ARBA00022764"/>
    </source>
</evidence>
<organism evidence="10 11">
    <name type="scientific">Acinetobacter baumannii (strain 1295743)</name>
    <dbReference type="NCBI Taxonomy" id="1310613"/>
    <lineage>
        <taxon>Bacteria</taxon>
        <taxon>Pseudomonadati</taxon>
        <taxon>Pseudomonadota</taxon>
        <taxon>Gammaproteobacteria</taxon>
        <taxon>Moraxellales</taxon>
        <taxon>Moraxellaceae</taxon>
        <taxon>Acinetobacter</taxon>
        <taxon>Acinetobacter calcoaceticus/baumannii complex</taxon>
    </lineage>
</organism>
<name>A0A009ISK6_ACIB9</name>
<evidence type="ECO:0000313" key="11">
    <source>
        <dbReference type="Proteomes" id="UP000020595"/>
    </source>
</evidence>
<feature type="chain" id="PRO_5010008300" description="Thiol:disulfide interchange protein" evidence="7">
    <location>
        <begin position="21"/>
        <end position="236"/>
    </location>
</feature>
<protein>
    <recommendedName>
        <fullName evidence="7">Thiol:disulfide interchange protein</fullName>
    </recommendedName>
</protein>
<proteinExistence type="inferred from homology"/>
<dbReference type="PANTHER" id="PTHR35272:SF3">
    <property type="entry name" value="THIOL:DISULFIDE INTERCHANGE PROTEIN DSBC"/>
    <property type="match status" value="1"/>
</dbReference>
<comment type="similarity">
    <text evidence="2 7">Belongs to the thioredoxin family. DsbC subfamily.</text>
</comment>
<dbReference type="Gene3D" id="3.10.450.70">
    <property type="entry name" value="Disulphide bond isomerase, DsbC/G, N-terminal"/>
    <property type="match status" value="1"/>
</dbReference>
<comment type="caution">
    <text evidence="10">The sequence shown here is derived from an EMBL/GenBank/DDBJ whole genome shotgun (WGS) entry which is preliminary data.</text>
</comment>
<keyword evidence="6 7" id="KW-0676">Redox-active center</keyword>
<dbReference type="RefSeq" id="WP_000850465.1">
    <property type="nucleotide sequence ID" value="NZ_JEWH01000001.1"/>
</dbReference>
<dbReference type="SUPFAM" id="SSF54423">
    <property type="entry name" value="DsbC/DsbG N-terminal domain-like"/>
    <property type="match status" value="1"/>
</dbReference>
<dbReference type="PATRIC" id="fig|1310613.3.peg.89"/>
<feature type="domain" description="Thioredoxin-like fold" evidence="9">
    <location>
        <begin position="107"/>
        <end position="232"/>
    </location>
</feature>
<evidence type="ECO:0000256" key="5">
    <source>
        <dbReference type="ARBA" id="ARBA00023157"/>
    </source>
</evidence>
<dbReference type="CDD" id="cd03020">
    <property type="entry name" value="DsbA_DsbC_DsbG"/>
    <property type="match status" value="1"/>
</dbReference>
<dbReference type="InterPro" id="IPR036249">
    <property type="entry name" value="Thioredoxin-like_sf"/>
</dbReference>
<dbReference type="InterPro" id="IPR033954">
    <property type="entry name" value="DiS-bond_Isoase_DsbC/G"/>
</dbReference>
<gene>
    <name evidence="10" type="ORF">J512_0088</name>
</gene>
<accession>A0A009ISK6</accession>
<comment type="function">
    <text evidence="7">Required for disulfide bond formation in some periplasmic proteins. Acts by transferring its disulfide bond to other proteins and is reduced in the process.</text>
</comment>
<sequence length="236" mass="26343">MKTKLATLILSLAFFGSAHADVKTLEQNLKTNYPDLPVKGVYQSPVAGIYEVYTSGRIVYTNQDAKYFFVGNLVDIKQQKNMTEERIAELGKIDVKSLPLNQAIKYVKGKGERTLYIFSDPDCPYCQRLEQNMVGVDNVTVYVFLYPLTSLHPNAEKVSNQIWCSKNPSEAWTNYMLNRKLPAAGKSCTSPIQKNIALGQKLNIDGTPTLFLQDGQRISGVPSDAKQIEALLQSVK</sequence>
<dbReference type="GO" id="GO:0042597">
    <property type="term" value="C:periplasmic space"/>
    <property type="evidence" value="ECO:0007669"/>
    <property type="project" value="UniProtKB-SubCell"/>
</dbReference>
<dbReference type="AlphaFoldDB" id="A0A009ISK6"/>
<evidence type="ECO:0000256" key="1">
    <source>
        <dbReference type="ARBA" id="ARBA00004418"/>
    </source>
</evidence>
<keyword evidence="3 7" id="KW-0732">Signal</keyword>
<dbReference type="EMBL" id="JEWH01000001">
    <property type="protein sequence ID" value="EXB07694.1"/>
    <property type="molecule type" value="Genomic_DNA"/>
</dbReference>
<keyword evidence="4 7" id="KW-0574">Periplasm</keyword>
<evidence type="ECO:0000313" key="10">
    <source>
        <dbReference type="EMBL" id="EXB07694.1"/>
    </source>
</evidence>
<feature type="domain" description="Disulphide bond isomerase DsbC/G N-terminal" evidence="8">
    <location>
        <begin position="17"/>
        <end position="84"/>
    </location>
</feature>
<dbReference type="InterPro" id="IPR051470">
    <property type="entry name" value="Thiol:disulfide_interchange"/>
</dbReference>
<reference evidence="10 11" key="1">
    <citation type="submission" date="2014-02" db="EMBL/GenBank/DDBJ databases">
        <title>Comparative genomics and transcriptomics to identify genetic mechanisms underlying the emergence of carbapenem resistant Acinetobacter baumannii (CRAb).</title>
        <authorList>
            <person name="Harris A.D."/>
            <person name="Johnson K.J."/>
            <person name="George J."/>
            <person name="Shefchek K."/>
            <person name="Daugherty S.C."/>
            <person name="Parankush S."/>
            <person name="Sadzewicz L."/>
            <person name="Tallon L."/>
            <person name="Sengamalay N."/>
            <person name="Hazen T.H."/>
            <person name="Rasko D.A."/>
        </authorList>
    </citation>
    <scope>NUCLEOTIDE SEQUENCE [LARGE SCALE GENOMIC DNA]</scope>
    <source>
        <strain evidence="10 11">1295743</strain>
    </source>
</reference>
<keyword evidence="5" id="KW-1015">Disulfide bond</keyword>
<dbReference type="Pfam" id="PF10411">
    <property type="entry name" value="DsbC_N"/>
    <property type="match status" value="1"/>
</dbReference>
<dbReference type="Proteomes" id="UP000020595">
    <property type="component" value="Unassembled WGS sequence"/>
</dbReference>
<dbReference type="Gene3D" id="3.40.30.10">
    <property type="entry name" value="Glutaredoxin"/>
    <property type="match status" value="1"/>
</dbReference>